<sequence length="243" mass="28863">MAKKEISEEMMNYNRFPGEHVVVNKEQVLIGEKVFNLVYNYRDGFDAEKLEQRFSEVLTKYDYIIGDWGHEQLRLKGFYSTSRKQMSDEEKISSVQDYIDEYCNYGCAFFIIKRLRGQESKEVKDKDFRPGRGDRNINNSRRNRKPNNKSNHQDNKKQESNVSSSQDNRKNEQQSNSSTHKKRPNRRKNPNNKVAYTEEKVYKIEEKKPHHSRKVSEKNVQISKVKKERHSFTIVQKEDKGSN</sequence>
<evidence type="ECO:0000313" key="3">
    <source>
        <dbReference type="EMBL" id="OFI49109.1"/>
    </source>
</evidence>
<comment type="caution">
    <text evidence="3">The sequence shown here is derived from an EMBL/GenBank/DDBJ whole genome shotgun (WGS) entry which is preliminary data.</text>
</comment>
<keyword evidence="4" id="KW-1185">Reference proteome</keyword>
<evidence type="ECO:0008006" key="5">
    <source>
        <dbReference type="Google" id="ProtNLM"/>
    </source>
</evidence>
<feature type="compositionally biased region" description="Basic and acidic residues" evidence="2">
    <location>
        <begin position="196"/>
        <end position="208"/>
    </location>
</feature>
<dbReference type="STRING" id="1859473.BG261_04350"/>
<dbReference type="PIRSF" id="PIRSF012565">
    <property type="entry name" value="DUF1027"/>
    <property type="match status" value="1"/>
</dbReference>
<dbReference type="AlphaFoldDB" id="A0A1E8GLH7"/>
<dbReference type="EMBL" id="MKIR01000021">
    <property type="protein sequence ID" value="OFI49109.1"/>
    <property type="molecule type" value="Genomic_DNA"/>
</dbReference>
<reference evidence="4" key="1">
    <citation type="submission" date="2016-09" db="EMBL/GenBank/DDBJ databases">
        <title>Draft genome sequence of a novel species of the family Streptococcaceae isolated from flowers.</title>
        <authorList>
            <person name="Chuah L.-O."/>
            <person name="Yap K.-P."/>
            <person name="Thong K.L."/>
            <person name="Liong M.T."/>
            <person name="Ahmad R."/>
            <person name="Rusul G."/>
        </authorList>
    </citation>
    <scope>NUCLEOTIDE SEQUENCE [LARGE SCALE GENOMIC DNA]</scope>
    <source>
        <strain evidence="4">DF1</strain>
    </source>
</reference>
<evidence type="ECO:0000313" key="4">
    <source>
        <dbReference type="Proteomes" id="UP000178622"/>
    </source>
</evidence>
<dbReference type="OrthoDB" id="1650379at2"/>
<feature type="compositionally biased region" description="Basic and acidic residues" evidence="2">
    <location>
        <begin position="121"/>
        <end position="135"/>
    </location>
</feature>
<dbReference type="Pfam" id="PF06265">
    <property type="entry name" value="YutD-like"/>
    <property type="match status" value="1"/>
</dbReference>
<dbReference type="Proteomes" id="UP000178622">
    <property type="component" value="Unassembled WGS sequence"/>
</dbReference>
<dbReference type="InterPro" id="IPR038141">
    <property type="entry name" value="YutD-like_sf"/>
</dbReference>
<keyword evidence="1" id="KW-1015">Disulfide bond</keyword>
<dbReference type="InterPro" id="IPR009370">
    <property type="entry name" value="YutD-like"/>
</dbReference>
<protein>
    <recommendedName>
        <fullName evidence="5">Transcriptional regulator</fullName>
    </recommendedName>
</protein>
<proteinExistence type="predicted"/>
<gene>
    <name evidence="3" type="ORF">BG261_04350</name>
</gene>
<feature type="disulfide bond" evidence="1">
    <location>
        <begin position="103"/>
        <end position="107"/>
    </location>
</feature>
<dbReference type="Gene3D" id="3.50.4.20">
    <property type="match status" value="1"/>
</dbReference>
<evidence type="ECO:0000256" key="2">
    <source>
        <dbReference type="SAM" id="MobiDB-lite"/>
    </source>
</evidence>
<accession>A0A1E8GLH7</accession>
<evidence type="ECO:0000256" key="1">
    <source>
        <dbReference type="PIRSR" id="PIRSR012565-1"/>
    </source>
</evidence>
<feature type="region of interest" description="Disordered" evidence="2">
    <location>
        <begin position="121"/>
        <end position="243"/>
    </location>
</feature>
<organism evidence="3 4">
    <name type="scientific">Floricoccus tropicus</name>
    <dbReference type="NCBI Taxonomy" id="1859473"/>
    <lineage>
        <taxon>Bacteria</taxon>
        <taxon>Bacillati</taxon>
        <taxon>Bacillota</taxon>
        <taxon>Bacilli</taxon>
        <taxon>Lactobacillales</taxon>
        <taxon>Streptococcaceae</taxon>
        <taxon>Floricoccus</taxon>
    </lineage>
</organism>
<dbReference type="RefSeq" id="WP_070792430.1">
    <property type="nucleotide sequence ID" value="NZ_MKIR01000021.1"/>
</dbReference>
<feature type="compositionally biased region" description="Basic residues" evidence="2">
    <location>
        <begin position="179"/>
        <end position="190"/>
    </location>
</feature>
<name>A0A1E8GLH7_9LACT</name>